<dbReference type="SUPFAM" id="SSF100950">
    <property type="entry name" value="NagB/RpiA/CoA transferase-like"/>
    <property type="match status" value="1"/>
</dbReference>
<evidence type="ECO:0000313" key="5">
    <source>
        <dbReference type="Proteomes" id="UP000182427"/>
    </source>
</evidence>
<dbReference type="Proteomes" id="UP000182427">
    <property type="component" value="Chromosome I"/>
</dbReference>
<reference evidence="4 5" key="1">
    <citation type="submission" date="2016-10" db="EMBL/GenBank/DDBJ databases">
        <authorList>
            <person name="de Groot N.N."/>
        </authorList>
    </citation>
    <scope>NUCLEOTIDE SEQUENCE [LARGE SCALE GENOMIC DNA]</scope>
    <source>
        <strain evidence="4 5">GAS232</strain>
    </source>
</reference>
<dbReference type="InterPro" id="IPR020672">
    <property type="entry name" value="Ribose5P_isomerase_typA_subgr"/>
</dbReference>
<evidence type="ECO:0000256" key="1">
    <source>
        <dbReference type="ARBA" id="ARBA00001713"/>
    </source>
</evidence>
<comment type="catalytic activity">
    <reaction evidence="1 3">
        <text>aldehydo-D-ribose 5-phosphate = D-ribulose 5-phosphate</text>
        <dbReference type="Rhea" id="RHEA:14657"/>
        <dbReference type="ChEBI" id="CHEBI:58121"/>
        <dbReference type="ChEBI" id="CHEBI:58273"/>
        <dbReference type="EC" id="5.3.1.6"/>
    </reaction>
</comment>
<dbReference type="UniPathway" id="UPA00115">
    <property type="reaction ID" value="UER00412"/>
</dbReference>
<dbReference type="Gene3D" id="3.30.70.260">
    <property type="match status" value="1"/>
</dbReference>
<evidence type="ECO:0000256" key="2">
    <source>
        <dbReference type="ARBA" id="ARBA00023235"/>
    </source>
</evidence>
<comment type="subunit">
    <text evidence="3">Homodimer.</text>
</comment>
<dbReference type="GO" id="GO:0009052">
    <property type="term" value="P:pentose-phosphate shunt, non-oxidative branch"/>
    <property type="evidence" value="ECO:0007669"/>
    <property type="project" value="UniProtKB-UniRule"/>
</dbReference>
<keyword evidence="2 3" id="KW-0413">Isomerase</keyword>
<evidence type="ECO:0000313" key="4">
    <source>
        <dbReference type="EMBL" id="SDF89933.1"/>
    </source>
</evidence>
<dbReference type="Pfam" id="PF06026">
    <property type="entry name" value="Rib_5-P_isom_A"/>
    <property type="match status" value="1"/>
</dbReference>
<gene>
    <name evidence="3" type="primary">rpiA</name>
    <name evidence="4" type="ORF">SAMN05444167_3633</name>
</gene>
<accession>A0A1G7PUP6</accession>
<organism evidence="4 5">
    <name type="scientific">Terriglobus roseus</name>
    <dbReference type="NCBI Taxonomy" id="392734"/>
    <lineage>
        <taxon>Bacteria</taxon>
        <taxon>Pseudomonadati</taxon>
        <taxon>Acidobacteriota</taxon>
        <taxon>Terriglobia</taxon>
        <taxon>Terriglobales</taxon>
        <taxon>Acidobacteriaceae</taxon>
        <taxon>Terriglobus</taxon>
    </lineage>
</organism>
<dbReference type="NCBIfam" id="TIGR00021">
    <property type="entry name" value="rpiA"/>
    <property type="match status" value="1"/>
</dbReference>
<dbReference type="NCBIfam" id="NF001924">
    <property type="entry name" value="PRK00702.1"/>
    <property type="match status" value="1"/>
</dbReference>
<feature type="binding site" evidence="3">
    <location>
        <begin position="100"/>
        <end position="103"/>
    </location>
    <ligand>
        <name>substrate</name>
    </ligand>
</feature>
<dbReference type="GO" id="GO:0004751">
    <property type="term" value="F:ribose-5-phosphate isomerase activity"/>
    <property type="evidence" value="ECO:0007669"/>
    <property type="project" value="UniProtKB-UniRule"/>
</dbReference>
<evidence type="ECO:0000256" key="3">
    <source>
        <dbReference type="HAMAP-Rule" id="MF_00170"/>
    </source>
</evidence>
<keyword evidence="5" id="KW-1185">Reference proteome</keyword>
<comment type="similarity">
    <text evidence="3">Belongs to the ribose 5-phosphate isomerase family.</text>
</comment>
<feature type="binding site" evidence="3">
    <location>
        <position position="127"/>
    </location>
    <ligand>
        <name>substrate</name>
    </ligand>
</feature>
<dbReference type="EC" id="5.3.1.6" evidence="3"/>
<sequence length="237" mass="24694">MPDAQAQQAAKLAAAKAALRFIEPGMVVGLGSGSTATLFIQLLGEKVQQGLDIKGIASSEDSEVLGRKLGIPITDFDHHSTIDVAVDGADEVAPGLALIKGGGGKLLREKIVASACKRFIIVADDSKLVKQLGAFPLPVEVIPMAVPLVTEKLSDLGFTPKIRQDKSGNGPYITDEGNILLDCSSSGIADPEVTAAEIRSIIGVVEHGLFLNMAERVLLAGADGSVRELTVEDYPAA</sequence>
<dbReference type="InterPro" id="IPR037171">
    <property type="entry name" value="NagB/RpiA_transferase-like"/>
</dbReference>
<dbReference type="PANTHER" id="PTHR11934:SF0">
    <property type="entry name" value="RIBOSE-5-PHOSPHATE ISOMERASE"/>
    <property type="match status" value="1"/>
</dbReference>
<dbReference type="GO" id="GO:0005829">
    <property type="term" value="C:cytosol"/>
    <property type="evidence" value="ECO:0007669"/>
    <property type="project" value="TreeGrafter"/>
</dbReference>
<dbReference type="EMBL" id="LT629690">
    <property type="protein sequence ID" value="SDF89933.1"/>
    <property type="molecule type" value="Genomic_DNA"/>
</dbReference>
<feature type="binding site" evidence="3">
    <location>
        <begin position="32"/>
        <end position="35"/>
    </location>
    <ligand>
        <name>substrate</name>
    </ligand>
</feature>
<dbReference type="GO" id="GO:0006014">
    <property type="term" value="P:D-ribose metabolic process"/>
    <property type="evidence" value="ECO:0007669"/>
    <property type="project" value="TreeGrafter"/>
</dbReference>
<dbReference type="AlphaFoldDB" id="A0A1G7PUP6"/>
<name>A0A1G7PUP6_9BACT</name>
<dbReference type="RefSeq" id="WP_083346394.1">
    <property type="nucleotide sequence ID" value="NZ_LT629690.1"/>
</dbReference>
<dbReference type="FunFam" id="3.40.50.1360:FF:000001">
    <property type="entry name" value="Ribose-5-phosphate isomerase A"/>
    <property type="match status" value="1"/>
</dbReference>
<dbReference type="InterPro" id="IPR004788">
    <property type="entry name" value="Ribose5P_isomerase_type_A"/>
</dbReference>
<dbReference type="SUPFAM" id="SSF75445">
    <property type="entry name" value="D-ribose-5-phosphate isomerase (RpiA), lid domain"/>
    <property type="match status" value="1"/>
</dbReference>
<feature type="binding site" evidence="3">
    <location>
        <begin position="87"/>
        <end position="90"/>
    </location>
    <ligand>
        <name>substrate</name>
    </ligand>
</feature>
<protein>
    <recommendedName>
        <fullName evidence="3">Ribose-5-phosphate isomerase A</fullName>
        <ecNumber evidence="3">5.3.1.6</ecNumber>
    </recommendedName>
    <alternativeName>
        <fullName evidence="3">Phosphoriboisomerase A</fullName>
        <shortName evidence="3">PRI</shortName>
    </alternativeName>
</protein>
<dbReference type="Gene3D" id="3.40.50.1360">
    <property type="match status" value="1"/>
</dbReference>
<dbReference type="OrthoDB" id="5870696at2"/>
<comment type="function">
    <text evidence="3">Catalyzes the reversible conversion of ribose-5-phosphate to ribulose 5-phosphate.</text>
</comment>
<dbReference type="CDD" id="cd01398">
    <property type="entry name" value="RPI_A"/>
    <property type="match status" value="1"/>
</dbReference>
<proteinExistence type="inferred from homology"/>
<dbReference type="HAMAP" id="MF_00170">
    <property type="entry name" value="Rib_5P_isom_A"/>
    <property type="match status" value="1"/>
</dbReference>
<comment type="pathway">
    <text evidence="3">Carbohydrate degradation; pentose phosphate pathway; D-ribose 5-phosphate from D-ribulose 5-phosphate (non-oxidative stage): step 1/1.</text>
</comment>
<dbReference type="PANTHER" id="PTHR11934">
    <property type="entry name" value="RIBOSE-5-PHOSPHATE ISOMERASE"/>
    <property type="match status" value="1"/>
</dbReference>
<feature type="active site" description="Proton acceptor" evidence="3">
    <location>
        <position position="109"/>
    </location>
</feature>